<dbReference type="GO" id="GO:0034663">
    <property type="term" value="C:endoplasmic reticulum chaperone complex"/>
    <property type="evidence" value="ECO:0007669"/>
    <property type="project" value="TreeGrafter"/>
</dbReference>
<feature type="region of interest" description="Disordered" evidence="4">
    <location>
        <begin position="839"/>
        <end position="907"/>
    </location>
</feature>
<dbReference type="Gene3D" id="3.30.420.40">
    <property type="match status" value="2"/>
</dbReference>
<feature type="compositionally biased region" description="Acidic residues" evidence="4">
    <location>
        <begin position="893"/>
        <end position="907"/>
    </location>
</feature>
<dbReference type="EMBL" id="LYUB02000025">
    <property type="protein sequence ID" value="OVF04869.1"/>
    <property type="molecule type" value="Genomic_DNA"/>
</dbReference>
<organism evidence="6 7">
    <name type="scientific">Clavispora lusitaniae</name>
    <name type="common">Candida lusitaniae</name>
    <dbReference type="NCBI Taxonomy" id="36911"/>
    <lineage>
        <taxon>Eukaryota</taxon>
        <taxon>Fungi</taxon>
        <taxon>Dikarya</taxon>
        <taxon>Ascomycota</taxon>
        <taxon>Saccharomycotina</taxon>
        <taxon>Pichiomycetes</taxon>
        <taxon>Metschnikowiaceae</taxon>
        <taxon>Clavispora</taxon>
    </lineage>
</organism>
<dbReference type="Gene3D" id="3.30.30.30">
    <property type="match status" value="1"/>
</dbReference>
<dbReference type="SUPFAM" id="SSF100934">
    <property type="entry name" value="Heat shock protein 70kD (HSP70), C-terminal subdomain"/>
    <property type="match status" value="1"/>
</dbReference>
<accession>A0AA91SZN7</accession>
<dbReference type="CDD" id="cd10230">
    <property type="entry name" value="ASKHA_NBD_HSP70_HYOU1"/>
    <property type="match status" value="1"/>
</dbReference>
<dbReference type="PRINTS" id="PR00301">
    <property type="entry name" value="HEATSHOCK70"/>
</dbReference>
<dbReference type="InterPro" id="IPR043129">
    <property type="entry name" value="ATPase_NBD"/>
</dbReference>
<dbReference type="GO" id="GO:0005524">
    <property type="term" value="F:ATP binding"/>
    <property type="evidence" value="ECO:0007669"/>
    <property type="project" value="UniProtKB-KW"/>
</dbReference>
<dbReference type="InterPro" id="IPR029048">
    <property type="entry name" value="HSP70_C_sf"/>
</dbReference>
<dbReference type="Proteomes" id="UP000195602">
    <property type="component" value="Unassembled WGS sequence"/>
</dbReference>
<gene>
    <name evidence="6" type="ORF">A9F13_25g00418</name>
</gene>
<keyword evidence="2" id="KW-0067">ATP-binding</keyword>
<dbReference type="InterPro" id="IPR013126">
    <property type="entry name" value="Hsp_70_fam"/>
</dbReference>
<evidence type="ECO:0000256" key="4">
    <source>
        <dbReference type="SAM" id="MobiDB-lite"/>
    </source>
</evidence>
<dbReference type="PANTHER" id="PTHR45639:SF3">
    <property type="entry name" value="HYPOXIA UP-REGULATED PROTEIN 1"/>
    <property type="match status" value="1"/>
</dbReference>
<dbReference type="GO" id="GO:0030968">
    <property type="term" value="P:endoplasmic reticulum unfolded protein response"/>
    <property type="evidence" value="ECO:0007669"/>
    <property type="project" value="TreeGrafter"/>
</dbReference>
<dbReference type="PANTHER" id="PTHR45639">
    <property type="entry name" value="HSC70CB, ISOFORM G-RELATED"/>
    <property type="match status" value="1"/>
</dbReference>
<keyword evidence="5" id="KW-0732">Signal</keyword>
<dbReference type="Gene3D" id="1.20.1270.10">
    <property type="match status" value="1"/>
</dbReference>
<evidence type="ECO:0000256" key="5">
    <source>
        <dbReference type="SAM" id="SignalP"/>
    </source>
</evidence>
<evidence type="ECO:0000313" key="6">
    <source>
        <dbReference type="EMBL" id="OVF04869.1"/>
    </source>
</evidence>
<dbReference type="AlphaFoldDB" id="A0AA91SZN7"/>
<dbReference type="Gene3D" id="3.90.640.10">
    <property type="entry name" value="Actin, Chain A, domain 4"/>
    <property type="match status" value="1"/>
</dbReference>
<evidence type="ECO:0000256" key="2">
    <source>
        <dbReference type="ARBA" id="ARBA00022840"/>
    </source>
</evidence>
<keyword evidence="3" id="KW-0143">Chaperone</keyword>
<comment type="caution">
    <text evidence="6">The sequence shown here is derived from an EMBL/GenBank/DDBJ whole genome shotgun (WGS) entry which is preliminary data.</text>
</comment>
<name>A0AA91SZN7_CLALS</name>
<evidence type="ECO:0000313" key="7">
    <source>
        <dbReference type="Proteomes" id="UP000195602"/>
    </source>
</evidence>
<reference evidence="6 7" key="1">
    <citation type="submission" date="2017-04" db="EMBL/GenBank/DDBJ databases">
        <title>Draft genome of the yeast Clavispora lusitaniae type strain CBS 6936.</title>
        <authorList>
            <person name="Durrens P."/>
            <person name="Klopp C."/>
            <person name="Biteau N."/>
            <person name="Fitton-Ouhabi V."/>
            <person name="Dementhon K."/>
            <person name="Accoceberry I."/>
            <person name="Sherman D.J."/>
            <person name="Noel T."/>
        </authorList>
    </citation>
    <scope>NUCLEOTIDE SEQUENCE [LARGE SCALE GENOMIC DNA]</scope>
    <source>
        <strain evidence="6 7">CBS 6936</strain>
    </source>
</reference>
<feature type="signal peptide" evidence="5">
    <location>
        <begin position="1"/>
        <end position="15"/>
    </location>
</feature>
<feature type="chain" id="PRO_5041741612" evidence="5">
    <location>
        <begin position="16"/>
        <end position="907"/>
    </location>
</feature>
<dbReference type="KEGG" id="clus:A9F13_25g00418"/>
<dbReference type="Pfam" id="PF00012">
    <property type="entry name" value="HSP70"/>
    <property type="match status" value="1"/>
</dbReference>
<dbReference type="GO" id="GO:0140662">
    <property type="term" value="F:ATP-dependent protein folding chaperone"/>
    <property type="evidence" value="ECO:0007669"/>
    <property type="project" value="InterPro"/>
</dbReference>
<evidence type="ECO:0000256" key="1">
    <source>
        <dbReference type="ARBA" id="ARBA00022741"/>
    </source>
</evidence>
<evidence type="ECO:0000256" key="3">
    <source>
        <dbReference type="ARBA" id="ARBA00023186"/>
    </source>
</evidence>
<feature type="compositionally biased region" description="Polar residues" evidence="4">
    <location>
        <begin position="875"/>
        <end position="891"/>
    </location>
</feature>
<sequence>MKWLYLFWIFSVAYAAIVGIDFGHQFTKAIMAAPGIPFEIVFTDEGKRKDASVLSLKPVMKGKKVIDTERVYGSQVGSLCTRFPEACASNLKRLLGKSVEDDAVLEYVNHHFGVTLVADEARNGSILLRLGSGNNVADFPVEELSAMMLNHVKDRVLKTLDSNPDAQSKAEDVAISIEPFASQLSRLVLLDTLQLADYSSVLGLVDEGTAVAIAFASNHKLEDEEFDGKTVHYVVYDVGAGSTTATLFSYTPYQNQTVHMDIESVGYDESFGGEFLTTQVYQLIFEKFLKEFNLDASIVLPPKLASRLAETAEKAKTILSANTEYKVSLESFYEDKDFKTIITREEYENSVSSLLERSSKPILDALKNCPSGPKTVSDIKAVILNGGASRTPFIQKQLVSLLGSENKIAKVVNTDEACAMGTAIQAYNLKTSSKLSPLVVNEKLIKDFGVSIGSSEKPATVFSKGSLSGNSTLVSLGPLEDNIQLSLHEDGKPFVYYNLTGLLQKSQSMKCKPEKRELFGTFTIDKSKIFTLSRLSVQCPSDEDVVVDQGNDINSTISKISNSIYVPVPAKQFIGLRPLNRTEKQKITRELNELKFRDLEKIKLQETKNLLESACYELRNSIDEHRDILSNQVKQEMLDELRVLASEVVEWLEFDADDAEIESIHEKFKTISEHKGEVDKVIKMHNADLSQNTLQTLAKEANNVASQVQDYLLEYGKQINMIREKYNEESIDFDKENEKAMKAIFGKDSADKFQLDSLFSTFKTSLKNLTNMVELSAKKYNALDKKTLFETSELIRSLLKEMSNEIGSLQKNHEKRVSYLLNQYDKIKARRAQKELKKKLKEEMNSTEEESEAKDEYAYDSNTESPTIESEHTKSATVTSSHSNETNSATSGEDADDSDDSLDHDEL</sequence>
<dbReference type="SUPFAM" id="SSF53067">
    <property type="entry name" value="Actin-like ATPase domain"/>
    <property type="match status" value="2"/>
</dbReference>
<keyword evidence="1" id="KW-0547">Nucleotide-binding</keyword>
<proteinExistence type="predicted"/>
<dbReference type="FunFam" id="3.90.640.10:FF:000003">
    <property type="entry name" value="Molecular chaperone DnaK"/>
    <property type="match status" value="1"/>
</dbReference>
<protein>
    <submittedName>
        <fullName evidence="6">Hsp70 family chaperone</fullName>
    </submittedName>
</protein>